<protein>
    <submittedName>
        <fullName evidence="3">Aminoglycoside phosphotransferase family protein</fullName>
    </submittedName>
</protein>
<feature type="region of interest" description="Disordered" evidence="1">
    <location>
        <begin position="1"/>
        <end position="35"/>
    </location>
</feature>
<evidence type="ECO:0000256" key="1">
    <source>
        <dbReference type="SAM" id="MobiDB-lite"/>
    </source>
</evidence>
<sequence length="406" mass="46086">MTVHPVVEASPLPRSEAASLAATPQTPEGYGQPRPPWDPRPLWWHVAQHRRRPGGFSLQGHHHDNYVVPLHEPLASIVREAPGRLGKFRTRQSAVRVLPRVWRETAVLRAVRRSMPDVPRPLFSFGRHALHTFIEGVSLAEVAAAGNPVGDDNLRRIAALFGDLGDVPGEDLPRLPREWRSRTGCDSARFLQNLADFAHRKVYRRNYPRFGTLFRALGIPDDAVERFTREAKRLRPRPYSLLHTDIHRGNLLVRENGDLALVDWELALFGDPLHDLATHVVRMEYTEEERCDLIAYWQREMSERGREDRLEGMEEDFPVYLDFEYAQSIFPDTIRAAEALPLSADEDDFDAAAASVHRALSRARVALALGPVPDHRAVKEALRSWHRARQAGPGRLPAVRRGRRGT</sequence>
<keyword evidence="4" id="KW-1185">Reference proteome</keyword>
<reference evidence="3" key="2">
    <citation type="journal article" date="2023" name="Int. J. Syst. Evol. Microbiol.">
        <title>Streptomyces marispadix sp. nov., isolated from marine beach sediment of the Northern Coast of Portugal.</title>
        <authorList>
            <person name="dos Santos J.D.N."/>
            <person name="Vitorino I.R."/>
            <person name="Kallscheuer N."/>
            <person name="Srivastava A."/>
            <person name="Krautwurst S."/>
            <person name="Marz M."/>
            <person name="Jogler C."/>
            <person name="Lobo Da Cunha A."/>
            <person name="Catita J."/>
            <person name="Goncalves H."/>
            <person name="Gonzalez I."/>
            <person name="Reyes F."/>
            <person name="Lage O.M."/>
        </authorList>
    </citation>
    <scope>NUCLEOTIDE SEQUENCE</scope>
    <source>
        <strain evidence="3">M600PL45_2</strain>
    </source>
</reference>
<comment type="caution">
    <text evidence="3">The sequence shown here is derived from an EMBL/GenBank/DDBJ whole genome shotgun (WGS) entry which is preliminary data.</text>
</comment>
<dbReference type="EMBL" id="JAKWJU010000002">
    <property type="protein sequence ID" value="MCH6161105.1"/>
    <property type="molecule type" value="Genomic_DNA"/>
</dbReference>
<dbReference type="PANTHER" id="PTHR40086">
    <property type="entry name" value="PHOSPHOTRANSFERASE YTMP-RELATED"/>
    <property type="match status" value="1"/>
</dbReference>
<evidence type="ECO:0000259" key="2">
    <source>
        <dbReference type="Pfam" id="PF01636"/>
    </source>
</evidence>
<name>A0ABS9SXW0_9ACTN</name>
<gene>
    <name evidence="3" type="ORF">MMA15_12040</name>
</gene>
<dbReference type="InterPro" id="IPR011009">
    <property type="entry name" value="Kinase-like_dom_sf"/>
</dbReference>
<dbReference type="Pfam" id="PF01636">
    <property type="entry name" value="APH"/>
    <property type="match status" value="1"/>
</dbReference>
<evidence type="ECO:0000313" key="3">
    <source>
        <dbReference type="EMBL" id="MCH6161105.1"/>
    </source>
</evidence>
<dbReference type="InterPro" id="IPR052077">
    <property type="entry name" value="CcrZ_PhaseVar_Mediator"/>
</dbReference>
<proteinExistence type="predicted"/>
<dbReference type="InterPro" id="IPR002575">
    <property type="entry name" value="Aminoglycoside_PTrfase"/>
</dbReference>
<dbReference type="Gene3D" id="3.90.1200.10">
    <property type="match status" value="1"/>
</dbReference>
<feature type="domain" description="Aminoglycoside phosphotransferase" evidence="2">
    <location>
        <begin position="96"/>
        <end position="298"/>
    </location>
</feature>
<dbReference type="PANTHER" id="PTHR40086:SF1">
    <property type="entry name" value="CELL CYCLE REGULATOR CCRZ"/>
    <property type="match status" value="1"/>
</dbReference>
<organism evidence="3 4">
    <name type="scientific">Streptomyces marispadix</name>
    <dbReference type="NCBI Taxonomy" id="2922868"/>
    <lineage>
        <taxon>Bacteria</taxon>
        <taxon>Bacillati</taxon>
        <taxon>Actinomycetota</taxon>
        <taxon>Actinomycetes</taxon>
        <taxon>Kitasatosporales</taxon>
        <taxon>Streptomycetaceae</taxon>
        <taxon>Streptomyces</taxon>
    </lineage>
</organism>
<evidence type="ECO:0000313" key="4">
    <source>
        <dbReference type="Proteomes" id="UP001166784"/>
    </source>
</evidence>
<accession>A0ABS9SXW0</accession>
<dbReference type="Proteomes" id="UP001166784">
    <property type="component" value="Unassembled WGS sequence"/>
</dbReference>
<dbReference type="SUPFAM" id="SSF56112">
    <property type="entry name" value="Protein kinase-like (PK-like)"/>
    <property type="match status" value="1"/>
</dbReference>
<reference evidence="3" key="1">
    <citation type="submission" date="2022-03" db="EMBL/GenBank/DDBJ databases">
        <authorList>
            <person name="Santos J.D.N."/>
            <person name="Kallscheuer N."/>
            <person name="Jogler C."/>
            <person name="Lage O.M."/>
        </authorList>
    </citation>
    <scope>NUCLEOTIDE SEQUENCE</scope>
    <source>
        <strain evidence="3">M600PL45_2</strain>
    </source>
</reference>
<dbReference type="RefSeq" id="WP_241059255.1">
    <property type="nucleotide sequence ID" value="NZ_JAKWJU010000002.1"/>
</dbReference>